<evidence type="ECO:0000313" key="4">
    <source>
        <dbReference type="Proteomes" id="UP000035065"/>
    </source>
</evidence>
<evidence type="ECO:0000313" key="3">
    <source>
        <dbReference type="EMBL" id="EGD54783.1"/>
    </source>
</evidence>
<dbReference type="STRING" id="644548.SCNU_12882"/>
<protein>
    <recommendedName>
        <fullName evidence="2">ER-bound oxygenase mpaB/mpaB'/Rubber oxygenase catalytic domain-containing protein</fullName>
    </recommendedName>
</protein>
<dbReference type="GO" id="GO:0016491">
    <property type="term" value="F:oxidoreductase activity"/>
    <property type="evidence" value="ECO:0007669"/>
    <property type="project" value="InterPro"/>
</dbReference>
<dbReference type="Proteomes" id="UP000035065">
    <property type="component" value="Unassembled WGS sequence"/>
</dbReference>
<evidence type="ECO:0000256" key="1">
    <source>
        <dbReference type="SAM" id="MobiDB-lite"/>
    </source>
</evidence>
<dbReference type="eggNOG" id="COG3662">
    <property type="taxonomic scope" value="Bacteria"/>
</dbReference>
<dbReference type="PANTHER" id="PTHR36151:SF3">
    <property type="entry name" value="ER-BOUND OXYGENASE MPAB_MPAB'_RUBBER OXYGENASE CATALYTIC DOMAIN-CONTAINING PROTEIN"/>
    <property type="match status" value="1"/>
</dbReference>
<feature type="region of interest" description="Disordered" evidence="1">
    <location>
        <begin position="1"/>
        <end position="22"/>
    </location>
</feature>
<gene>
    <name evidence="3" type="ORF">SCNU_12882</name>
</gene>
<organism evidence="3 4">
    <name type="scientific">Gordonia neofelifaecis NRRL B-59395</name>
    <dbReference type="NCBI Taxonomy" id="644548"/>
    <lineage>
        <taxon>Bacteria</taxon>
        <taxon>Bacillati</taxon>
        <taxon>Actinomycetota</taxon>
        <taxon>Actinomycetes</taxon>
        <taxon>Mycobacteriales</taxon>
        <taxon>Gordoniaceae</taxon>
        <taxon>Gordonia</taxon>
    </lineage>
</organism>
<feature type="domain" description="ER-bound oxygenase mpaB/mpaB'/Rubber oxygenase catalytic" evidence="2">
    <location>
        <begin position="76"/>
        <end position="299"/>
    </location>
</feature>
<keyword evidence="4" id="KW-1185">Reference proteome</keyword>
<accession>F1YKY9</accession>
<proteinExistence type="predicted"/>
<dbReference type="InterPro" id="IPR018713">
    <property type="entry name" value="MPAB/Lcp_cat_dom"/>
</dbReference>
<name>F1YKY9_9ACTN</name>
<dbReference type="Pfam" id="PF09995">
    <property type="entry name" value="MPAB_Lcp_cat"/>
    <property type="match status" value="1"/>
</dbReference>
<dbReference type="PANTHER" id="PTHR36151">
    <property type="entry name" value="BLR2777 PROTEIN"/>
    <property type="match status" value="1"/>
</dbReference>
<sequence>MTIDSPTEQGREMPTAAHRDQDGDYDWTKYHTKYLTDLDVAVPEVTTAQTRIKISTRKRRATSVRKPPVVQEALDFWSFAGAAANVVMQLGWPEVGYGVMESKVETGALTKHPWKRARTTTQYLAVAILGSPEEQEAFREAVNSAHRHVRSDPRSPVKYNAFNRELQLWVAACLYVGIEDSHQLLSGVMTEEEAETFYQSAKTLGTSLQVPNEMWPPTRVEFDRYWNYACQRVVIDDTTCDFLNDLVDLKMISPLIRLPFVNLLRFLTIGFLPPMFRAQLGLEWTEDDRRRFEHLFTFVSIVNKFLPKSIRFGGSRWLMRDLRRRMKHDKDMI</sequence>
<comment type="caution">
    <text evidence="3">The sequence shown here is derived from an EMBL/GenBank/DDBJ whole genome shotgun (WGS) entry which is preliminary data.</text>
</comment>
<reference evidence="3 4" key="1">
    <citation type="journal article" date="2011" name="J. Bacteriol.">
        <title>Draft Genome Sequence of Gordonia neofelifaecis NRRL B-59395, a Cholesterol-Degrading Actinomycete.</title>
        <authorList>
            <person name="Ge F."/>
            <person name="Li W."/>
            <person name="Chen G."/>
            <person name="Liu Y."/>
            <person name="Zhang G."/>
            <person name="Yong B."/>
            <person name="Wang Q."/>
            <person name="Wang N."/>
            <person name="Huang Z."/>
            <person name="Li W."/>
            <person name="Wang J."/>
            <person name="Wu C."/>
            <person name="Xie Q."/>
            <person name="Liu G."/>
        </authorList>
    </citation>
    <scope>NUCLEOTIDE SEQUENCE [LARGE SCALE GENOMIC DNA]</scope>
    <source>
        <strain evidence="3 4">NRRL B-59395</strain>
    </source>
</reference>
<dbReference type="EMBL" id="AEUD01000010">
    <property type="protein sequence ID" value="EGD54783.1"/>
    <property type="molecule type" value="Genomic_DNA"/>
</dbReference>
<dbReference type="AlphaFoldDB" id="F1YKY9"/>
<evidence type="ECO:0000259" key="2">
    <source>
        <dbReference type="Pfam" id="PF09995"/>
    </source>
</evidence>